<organism evidence="2">
    <name type="scientific">Ixodes ricinus</name>
    <name type="common">Common tick</name>
    <name type="synonym">Acarus ricinus</name>
    <dbReference type="NCBI Taxonomy" id="34613"/>
    <lineage>
        <taxon>Eukaryota</taxon>
        <taxon>Metazoa</taxon>
        <taxon>Ecdysozoa</taxon>
        <taxon>Arthropoda</taxon>
        <taxon>Chelicerata</taxon>
        <taxon>Arachnida</taxon>
        <taxon>Acari</taxon>
        <taxon>Parasitiformes</taxon>
        <taxon>Ixodida</taxon>
        <taxon>Ixodoidea</taxon>
        <taxon>Ixodidae</taxon>
        <taxon>Ixodinae</taxon>
        <taxon>Ixodes</taxon>
    </lineage>
</organism>
<name>A0A6B0UGA2_IXORI</name>
<reference evidence="2" key="1">
    <citation type="submission" date="2019-12" db="EMBL/GenBank/DDBJ databases">
        <title>An insight into the sialome of adult female Ixodes ricinus ticks feeding for 6 days.</title>
        <authorList>
            <person name="Perner J."/>
            <person name="Ribeiro J.M.C."/>
        </authorList>
    </citation>
    <scope>NUCLEOTIDE SEQUENCE</scope>
    <source>
        <strain evidence="2">Semi-engorged</strain>
        <tissue evidence="2">Salivary glands</tissue>
    </source>
</reference>
<feature type="region of interest" description="Disordered" evidence="1">
    <location>
        <begin position="29"/>
        <end position="104"/>
    </location>
</feature>
<sequence length="104" mass="10654">MKATSPRLKTTPTSPITTWLAAALGSMSAAAAQQGRPGRPSWALSGRRPAVGADRHGPQCVARPGARRRRAAGHPAGLAISTQMQQPGSRAEPPPPGACWQGAA</sequence>
<proteinExistence type="predicted"/>
<evidence type="ECO:0000313" key="2">
    <source>
        <dbReference type="EMBL" id="MXU88810.1"/>
    </source>
</evidence>
<accession>A0A6B0UGA2</accession>
<protein>
    <submittedName>
        <fullName evidence="2">Putative secreted protein</fullName>
    </submittedName>
</protein>
<evidence type="ECO:0000256" key="1">
    <source>
        <dbReference type="SAM" id="MobiDB-lite"/>
    </source>
</evidence>
<dbReference type="AlphaFoldDB" id="A0A6B0UGA2"/>
<dbReference type="EMBL" id="GIFC01006727">
    <property type="protein sequence ID" value="MXU88810.1"/>
    <property type="molecule type" value="Transcribed_RNA"/>
</dbReference>